<sequence>MSNLWKEIGLTIMLLSAISTQLEAQEITNWQILEDNDSVSIYYSSLVCGDEIILVPESSESLSIKVVRKTPEIKVVSLILKTTDGTNTHQGYYTFIFDNSEESVYDCTRLPHQSPTGPLPFSSSSSFTLVDLFIETL</sequence>
<dbReference type="RefSeq" id="WP_266056920.1">
    <property type="nucleotide sequence ID" value="NZ_JAPFQN010000006.1"/>
</dbReference>
<evidence type="ECO:0000313" key="2">
    <source>
        <dbReference type="Proteomes" id="UP001209885"/>
    </source>
</evidence>
<reference evidence="1 2" key="1">
    <citation type="submission" date="2022-11" db="EMBL/GenBank/DDBJ databases">
        <title>The characterization of three novel Bacteroidetes species and genomic analysis of their roles in tidal elemental geochemical cycles.</title>
        <authorList>
            <person name="Ma K."/>
        </authorList>
    </citation>
    <scope>NUCLEOTIDE SEQUENCE [LARGE SCALE GENOMIC DNA]</scope>
    <source>
        <strain evidence="1 2">M17</strain>
    </source>
</reference>
<keyword evidence="2" id="KW-1185">Reference proteome</keyword>
<accession>A0ABT3RRP9</accession>
<protein>
    <submittedName>
        <fullName evidence="1">Uncharacterized protein</fullName>
    </submittedName>
</protein>
<gene>
    <name evidence="1" type="ORF">OO013_11310</name>
</gene>
<evidence type="ECO:0000313" key="1">
    <source>
        <dbReference type="EMBL" id="MCX2744458.1"/>
    </source>
</evidence>
<proteinExistence type="predicted"/>
<name>A0ABT3RRP9_9BACT</name>
<dbReference type="EMBL" id="JAPFQN010000006">
    <property type="protein sequence ID" value="MCX2744458.1"/>
    <property type="molecule type" value="Genomic_DNA"/>
</dbReference>
<comment type="caution">
    <text evidence="1">The sequence shown here is derived from an EMBL/GenBank/DDBJ whole genome shotgun (WGS) entry which is preliminary data.</text>
</comment>
<organism evidence="1 2">
    <name type="scientific">Mangrovivirga halotolerans</name>
    <dbReference type="NCBI Taxonomy" id="2993936"/>
    <lineage>
        <taxon>Bacteria</taxon>
        <taxon>Pseudomonadati</taxon>
        <taxon>Bacteroidota</taxon>
        <taxon>Cytophagia</taxon>
        <taxon>Cytophagales</taxon>
        <taxon>Mangrovivirgaceae</taxon>
        <taxon>Mangrovivirga</taxon>
    </lineage>
</organism>
<dbReference type="Proteomes" id="UP001209885">
    <property type="component" value="Unassembled WGS sequence"/>
</dbReference>